<name>A0ABV9K4I1_9PORP</name>
<comment type="cofactor">
    <cofactor evidence="4">
        <name>Mg(2+)</name>
        <dbReference type="ChEBI" id="CHEBI:18420"/>
    </cofactor>
</comment>
<dbReference type="RefSeq" id="WP_380076780.1">
    <property type="nucleotide sequence ID" value="NZ_JBHSGO010000003.1"/>
</dbReference>
<comment type="caution">
    <text evidence="5">The sequence shown here is derived from an EMBL/GenBank/DDBJ whole genome shotgun (WGS) entry which is preliminary data.</text>
</comment>
<evidence type="ECO:0000313" key="5">
    <source>
        <dbReference type="EMBL" id="MFC4665025.1"/>
    </source>
</evidence>
<dbReference type="PIRSF" id="PIRSF006806">
    <property type="entry name" value="FTHF_cligase"/>
    <property type="match status" value="1"/>
</dbReference>
<comment type="similarity">
    <text evidence="1 4">Belongs to the 5-formyltetrahydrofolate cyclo-ligase family.</text>
</comment>
<dbReference type="SUPFAM" id="SSF100950">
    <property type="entry name" value="NagB/RpiA/CoA transferase-like"/>
    <property type="match status" value="1"/>
</dbReference>
<keyword evidence="6" id="KW-1185">Reference proteome</keyword>
<keyword evidence="3 4" id="KW-0067">ATP-binding</keyword>
<dbReference type="Gene3D" id="3.40.50.10420">
    <property type="entry name" value="NagB/RpiA/CoA transferase-like"/>
    <property type="match status" value="1"/>
</dbReference>
<keyword evidence="4" id="KW-0460">Magnesium</keyword>
<dbReference type="Proteomes" id="UP001596020">
    <property type="component" value="Unassembled WGS sequence"/>
</dbReference>
<evidence type="ECO:0000256" key="1">
    <source>
        <dbReference type="ARBA" id="ARBA00010638"/>
    </source>
</evidence>
<dbReference type="GO" id="GO:0030272">
    <property type="term" value="F:5-formyltetrahydrofolate cyclo-ligase activity"/>
    <property type="evidence" value="ECO:0007669"/>
    <property type="project" value="UniProtKB-EC"/>
</dbReference>
<keyword evidence="5" id="KW-0436">Ligase</keyword>
<sequence>MTTKKELRAELKKLAKSSLDKGLCKVYSQSVVENILKTEEFQKANAIGLYHALFDEPSLAYILDNFADKKELYLPRCESATEIEFFRYRGPQDLRIGAFGIEEPQADPKDAVDPQHLDLILVPATIYDKKGIRLGRGKGYYDRYLPKADKAAQIGVTYGLKEVDCLPSDPWDRAVDKVISPKGIFIPENK</sequence>
<dbReference type="NCBIfam" id="TIGR02727">
    <property type="entry name" value="MTHFS_bact"/>
    <property type="match status" value="1"/>
</dbReference>
<dbReference type="InterPro" id="IPR037171">
    <property type="entry name" value="NagB/RpiA_transferase-like"/>
</dbReference>
<gene>
    <name evidence="5" type="ORF">ACFO3G_00030</name>
</gene>
<dbReference type="InterPro" id="IPR024185">
    <property type="entry name" value="FTHF_cligase-like_sf"/>
</dbReference>
<evidence type="ECO:0000256" key="3">
    <source>
        <dbReference type="ARBA" id="ARBA00022840"/>
    </source>
</evidence>
<accession>A0ABV9K4I1</accession>
<proteinExistence type="inferred from homology"/>
<comment type="catalytic activity">
    <reaction evidence="4">
        <text>(6S)-5-formyl-5,6,7,8-tetrahydrofolate + ATP = (6R)-5,10-methenyltetrahydrofolate + ADP + phosphate</text>
        <dbReference type="Rhea" id="RHEA:10488"/>
        <dbReference type="ChEBI" id="CHEBI:30616"/>
        <dbReference type="ChEBI" id="CHEBI:43474"/>
        <dbReference type="ChEBI" id="CHEBI:57455"/>
        <dbReference type="ChEBI" id="CHEBI:57457"/>
        <dbReference type="ChEBI" id="CHEBI:456216"/>
        <dbReference type="EC" id="6.3.3.2"/>
    </reaction>
</comment>
<dbReference type="EMBL" id="JBHSGO010000003">
    <property type="protein sequence ID" value="MFC4665025.1"/>
    <property type="molecule type" value="Genomic_DNA"/>
</dbReference>
<organism evidence="5 6">
    <name type="scientific">Falsiporphyromonas endometrii</name>
    <dbReference type="NCBI Taxonomy" id="1387297"/>
    <lineage>
        <taxon>Bacteria</taxon>
        <taxon>Pseudomonadati</taxon>
        <taxon>Bacteroidota</taxon>
        <taxon>Bacteroidia</taxon>
        <taxon>Bacteroidales</taxon>
        <taxon>Porphyromonadaceae</taxon>
        <taxon>Falsiporphyromonas</taxon>
    </lineage>
</organism>
<dbReference type="InterPro" id="IPR002698">
    <property type="entry name" value="FTHF_cligase"/>
</dbReference>
<evidence type="ECO:0000256" key="4">
    <source>
        <dbReference type="RuleBase" id="RU361279"/>
    </source>
</evidence>
<protein>
    <recommendedName>
        <fullName evidence="4">5-formyltetrahydrofolate cyclo-ligase</fullName>
        <ecNumber evidence="4">6.3.3.2</ecNumber>
    </recommendedName>
</protein>
<evidence type="ECO:0000313" key="6">
    <source>
        <dbReference type="Proteomes" id="UP001596020"/>
    </source>
</evidence>
<keyword evidence="4" id="KW-0479">Metal-binding</keyword>
<keyword evidence="2 4" id="KW-0547">Nucleotide-binding</keyword>
<dbReference type="EC" id="6.3.3.2" evidence="4"/>
<dbReference type="PANTHER" id="PTHR23407:SF1">
    <property type="entry name" value="5-FORMYLTETRAHYDROFOLATE CYCLO-LIGASE"/>
    <property type="match status" value="1"/>
</dbReference>
<dbReference type="PANTHER" id="PTHR23407">
    <property type="entry name" value="ATPASE INHIBITOR/5-FORMYLTETRAHYDROFOLATE CYCLO-LIGASE"/>
    <property type="match status" value="1"/>
</dbReference>
<reference evidence="6" key="1">
    <citation type="journal article" date="2019" name="Int. J. Syst. Evol. Microbiol.">
        <title>The Global Catalogue of Microorganisms (GCM) 10K type strain sequencing project: providing services to taxonomists for standard genome sequencing and annotation.</title>
        <authorList>
            <consortium name="The Broad Institute Genomics Platform"/>
            <consortium name="The Broad Institute Genome Sequencing Center for Infectious Disease"/>
            <person name="Wu L."/>
            <person name="Ma J."/>
        </authorList>
    </citation>
    <scope>NUCLEOTIDE SEQUENCE [LARGE SCALE GENOMIC DNA]</scope>
    <source>
        <strain evidence="6">CGMCC 4.7357</strain>
    </source>
</reference>
<dbReference type="Pfam" id="PF01812">
    <property type="entry name" value="5-FTHF_cyc-lig"/>
    <property type="match status" value="1"/>
</dbReference>
<evidence type="ECO:0000256" key="2">
    <source>
        <dbReference type="ARBA" id="ARBA00022741"/>
    </source>
</evidence>